<dbReference type="AlphaFoldDB" id="A0A250J637"/>
<gene>
    <name evidence="2" type="ORF">CYFUS_004829</name>
</gene>
<dbReference type="InterPro" id="IPR029058">
    <property type="entry name" value="AB_hydrolase_fold"/>
</dbReference>
<dbReference type="PANTHER" id="PTHR43689:SF8">
    <property type="entry name" value="ALPHA_BETA-HYDROLASES SUPERFAMILY PROTEIN"/>
    <property type="match status" value="1"/>
</dbReference>
<proteinExistence type="predicted"/>
<dbReference type="InterPro" id="IPR000073">
    <property type="entry name" value="AB_hydrolase_1"/>
</dbReference>
<accession>A0A250J637</accession>
<sequence length="313" mass="33725">MSSPSPFRSEAARSRYLKAYEEWSAGWPVPSEQRFVPTSYGSTFVRGSGPVDAPPLVLLPGAGATSLMWSANVAALSAHHRVWAVDSIADYGRSEPSRPVHTAQDFVTWLDELTTALAPGGRFGLAGVSYGAWISAQYALARPERLSALALIAPAGTVMPLGLGFMLRAVSCALPSRFFTRRFMTWLAHDLSVGDAQSQSQLERRIEEGYLAIRSFKARRLVEPSVLSDEQLRALPSPTLFIVGENERIFPASAAVERLRRVAPGIDIDLVPGAGHDVTLVRAEYVTTRLLGLFGAGTPAEARVSSVHPAPTG</sequence>
<evidence type="ECO:0000259" key="1">
    <source>
        <dbReference type="Pfam" id="PF12697"/>
    </source>
</evidence>
<dbReference type="Proteomes" id="UP000217257">
    <property type="component" value="Chromosome"/>
</dbReference>
<dbReference type="PRINTS" id="PR00111">
    <property type="entry name" value="ABHYDROLASE"/>
</dbReference>
<dbReference type="Pfam" id="PF12697">
    <property type="entry name" value="Abhydrolase_6"/>
    <property type="match status" value="1"/>
</dbReference>
<dbReference type="Gene3D" id="3.40.50.1820">
    <property type="entry name" value="alpha/beta hydrolase"/>
    <property type="match status" value="1"/>
</dbReference>
<dbReference type="SUPFAM" id="SSF53474">
    <property type="entry name" value="alpha/beta-Hydrolases"/>
    <property type="match status" value="1"/>
</dbReference>
<dbReference type="PANTHER" id="PTHR43689">
    <property type="entry name" value="HYDROLASE"/>
    <property type="match status" value="1"/>
</dbReference>
<evidence type="ECO:0000313" key="2">
    <source>
        <dbReference type="EMBL" id="ATB39385.1"/>
    </source>
</evidence>
<organism evidence="2 3">
    <name type="scientific">Cystobacter fuscus</name>
    <dbReference type="NCBI Taxonomy" id="43"/>
    <lineage>
        <taxon>Bacteria</taxon>
        <taxon>Pseudomonadati</taxon>
        <taxon>Myxococcota</taxon>
        <taxon>Myxococcia</taxon>
        <taxon>Myxococcales</taxon>
        <taxon>Cystobacterineae</taxon>
        <taxon>Archangiaceae</taxon>
        <taxon>Cystobacter</taxon>
    </lineage>
</organism>
<dbReference type="EMBL" id="CP022098">
    <property type="protein sequence ID" value="ATB39385.1"/>
    <property type="molecule type" value="Genomic_DNA"/>
</dbReference>
<name>A0A250J637_9BACT</name>
<protein>
    <recommendedName>
        <fullName evidence="1">AB hydrolase-1 domain-containing protein</fullName>
    </recommendedName>
</protein>
<reference evidence="2 3" key="1">
    <citation type="submission" date="2017-06" db="EMBL/GenBank/DDBJ databases">
        <title>Sequencing and comparative analysis of myxobacterial genomes.</title>
        <authorList>
            <person name="Rupp O."/>
            <person name="Goesmann A."/>
            <person name="Sogaard-Andersen L."/>
        </authorList>
    </citation>
    <scope>NUCLEOTIDE SEQUENCE [LARGE SCALE GENOMIC DNA]</scope>
    <source>
        <strain evidence="2 3">DSM 52655</strain>
    </source>
</reference>
<feature type="domain" description="AB hydrolase-1" evidence="1">
    <location>
        <begin position="56"/>
        <end position="284"/>
    </location>
</feature>
<evidence type="ECO:0000313" key="3">
    <source>
        <dbReference type="Proteomes" id="UP000217257"/>
    </source>
</evidence>
<dbReference type="KEGG" id="cfus:CYFUS_004829"/>